<reference evidence="2" key="1">
    <citation type="submission" date="2016-10" db="EMBL/GenBank/DDBJ databases">
        <authorList>
            <person name="Varghese N."/>
            <person name="Submissions S."/>
        </authorList>
    </citation>
    <scope>NUCLEOTIDE SEQUENCE [LARGE SCALE GENOMIC DNA]</scope>
    <source>
        <strain evidence="2">DSM 4771</strain>
    </source>
</reference>
<proteinExistence type="predicted"/>
<evidence type="ECO:0000313" key="1">
    <source>
        <dbReference type="EMBL" id="SDJ13934.1"/>
    </source>
</evidence>
<keyword evidence="2" id="KW-1185">Reference proteome</keyword>
<dbReference type="STRING" id="86666.SAMN04490247_0921"/>
<dbReference type="Proteomes" id="UP000199225">
    <property type="component" value="Unassembled WGS sequence"/>
</dbReference>
<name>A0A1G8RA51_9BACI</name>
<evidence type="ECO:0000313" key="2">
    <source>
        <dbReference type="Proteomes" id="UP000199225"/>
    </source>
</evidence>
<protein>
    <submittedName>
        <fullName evidence="1">Uncharacterized protein</fullName>
    </submittedName>
</protein>
<accession>A0A1G8RA51</accession>
<gene>
    <name evidence="1" type="ORF">SAMN04490247_0921</name>
</gene>
<dbReference type="AlphaFoldDB" id="A0A1G8RA51"/>
<dbReference type="RefSeq" id="WP_093192512.1">
    <property type="nucleotide sequence ID" value="NZ_FNEV01000002.1"/>
</dbReference>
<organism evidence="1 2">
    <name type="scientific">Salimicrobium halophilum</name>
    <dbReference type="NCBI Taxonomy" id="86666"/>
    <lineage>
        <taxon>Bacteria</taxon>
        <taxon>Bacillati</taxon>
        <taxon>Bacillota</taxon>
        <taxon>Bacilli</taxon>
        <taxon>Bacillales</taxon>
        <taxon>Bacillaceae</taxon>
        <taxon>Salimicrobium</taxon>
    </lineage>
</organism>
<sequence>MKYIAVFVGVFFFGVIVYLFSFSGDGKLEVVEEGDVSISFSQNSETIASEEGVACFESEECNVSEVMTQNRSLQKQTEGMEAVTVQEGVPITVETTGPEPSGVQANILEVDEYTGSSMEAETVQDGSFELNGEGEKYVEITAVWRKEEQQNKAGAVISRVMKVNVVE</sequence>
<dbReference type="EMBL" id="FNEV01000002">
    <property type="protein sequence ID" value="SDJ13934.1"/>
    <property type="molecule type" value="Genomic_DNA"/>
</dbReference>